<dbReference type="HOGENOM" id="CLU_117933_0_0_1"/>
<name>E9G4V6_DAPPU</name>
<dbReference type="KEGG" id="dpx:DAPPUDRAFT_442633"/>
<dbReference type="Gene3D" id="3.30.40.10">
    <property type="entry name" value="Zinc/RING finger domain, C3HC4 (zinc finger)"/>
    <property type="match status" value="1"/>
</dbReference>
<reference evidence="8 9" key="1">
    <citation type="journal article" date="2011" name="Science">
        <title>The ecoresponsive genome of Daphnia pulex.</title>
        <authorList>
            <person name="Colbourne J.K."/>
            <person name="Pfrender M.E."/>
            <person name="Gilbert D."/>
            <person name="Thomas W.K."/>
            <person name="Tucker A."/>
            <person name="Oakley T.H."/>
            <person name="Tokishita S."/>
            <person name="Aerts A."/>
            <person name="Arnold G.J."/>
            <person name="Basu M.K."/>
            <person name="Bauer D.J."/>
            <person name="Caceres C.E."/>
            <person name="Carmel L."/>
            <person name="Casola C."/>
            <person name="Choi J.H."/>
            <person name="Detter J.C."/>
            <person name="Dong Q."/>
            <person name="Dusheyko S."/>
            <person name="Eads B.D."/>
            <person name="Frohlich T."/>
            <person name="Geiler-Samerotte K.A."/>
            <person name="Gerlach D."/>
            <person name="Hatcher P."/>
            <person name="Jogdeo S."/>
            <person name="Krijgsveld J."/>
            <person name="Kriventseva E.V."/>
            <person name="Kultz D."/>
            <person name="Laforsch C."/>
            <person name="Lindquist E."/>
            <person name="Lopez J."/>
            <person name="Manak J.R."/>
            <person name="Muller J."/>
            <person name="Pangilinan J."/>
            <person name="Patwardhan R.P."/>
            <person name="Pitluck S."/>
            <person name="Pritham E.J."/>
            <person name="Rechtsteiner A."/>
            <person name="Rho M."/>
            <person name="Rogozin I.B."/>
            <person name="Sakarya O."/>
            <person name="Salamov A."/>
            <person name="Schaack S."/>
            <person name="Shapiro H."/>
            <person name="Shiga Y."/>
            <person name="Skalitzky C."/>
            <person name="Smith Z."/>
            <person name="Souvorov A."/>
            <person name="Sung W."/>
            <person name="Tang Z."/>
            <person name="Tsuchiya D."/>
            <person name="Tu H."/>
            <person name="Vos H."/>
            <person name="Wang M."/>
            <person name="Wolf Y.I."/>
            <person name="Yamagata H."/>
            <person name="Yamada T."/>
            <person name="Ye Y."/>
            <person name="Shaw J.R."/>
            <person name="Andrews J."/>
            <person name="Crease T.J."/>
            <person name="Tang H."/>
            <person name="Lucas S.M."/>
            <person name="Robertson H.M."/>
            <person name="Bork P."/>
            <person name="Koonin E.V."/>
            <person name="Zdobnov E.M."/>
            <person name="Grigoriev I.V."/>
            <person name="Lynch M."/>
            <person name="Boore J.L."/>
        </authorList>
    </citation>
    <scope>NUCLEOTIDE SEQUENCE [LARGE SCALE GENOMIC DNA]</scope>
</reference>
<dbReference type="InterPro" id="IPR010911">
    <property type="entry name" value="Rab_BD"/>
</dbReference>
<dbReference type="Proteomes" id="UP000000305">
    <property type="component" value="Unassembled WGS sequence"/>
</dbReference>
<keyword evidence="1" id="KW-0479">Metal-binding</keyword>
<dbReference type="GO" id="GO:0031267">
    <property type="term" value="F:small GTPase binding"/>
    <property type="evidence" value="ECO:0007669"/>
    <property type="project" value="InterPro"/>
</dbReference>
<dbReference type="Pfam" id="PF02318">
    <property type="entry name" value="FYVE_2"/>
    <property type="match status" value="1"/>
</dbReference>
<dbReference type="GO" id="GO:0006886">
    <property type="term" value="P:intracellular protein transport"/>
    <property type="evidence" value="ECO:0007669"/>
    <property type="project" value="InterPro"/>
</dbReference>
<evidence type="ECO:0008006" key="10">
    <source>
        <dbReference type="Google" id="ProtNLM"/>
    </source>
</evidence>
<evidence type="ECO:0000256" key="4">
    <source>
        <dbReference type="PROSITE-ProRule" id="PRU00091"/>
    </source>
</evidence>
<dbReference type="AlphaFoldDB" id="E9G4V6"/>
<evidence type="ECO:0000256" key="5">
    <source>
        <dbReference type="SAM" id="MobiDB-lite"/>
    </source>
</evidence>
<dbReference type="EMBL" id="GL732532">
    <property type="protein sequence ID" value="EFX85491.1"/>
    <property type="molecule type" value="Genomic_DNA"/>
</dbReference>
<dbReference type="STRING" id="6669.E9G4V6"/>
<dbReference type="PANTHER" id="PTHR45729">
    <property type="entry name" value="RABPHILIN, ISOFORM A"/>
    <property type="match status" value="1"/>
</dbReference>
<dbReference type="GO" id="GO:0008270">
    <property type="term" value="F:zinc ion binding"/>
    <property type="evidence" value="ECO:0007669"/>
    <property type="project" value="UniProtKB-KW"/>
</dbReference>
<sequence length="188" mass="21042">MEDDANAGDAWVCPNDRQLALRAKLHFGWSSAKSKRIDSNPTTATHCRPTQQQQSTGRPAGSTSTIEPLTQEEQERVFQVIQRAEEVSENEQLRVGKLVDRVRNIQKNAVGGDGANQCVLCGDYASVFLSWSLTSARHVTCKDCLKAVCQKCSVDTSVNPREPTYLCKLCSERRETWKKSGAWFYKIT</sequence>
<feature type="domain" description="FYVE-type" evidence="6">
    <location>
        <begin position="112"/>
        <end position="175"/>
    </location>
</feature>
<evidence type="ECO:0000259" key="6">
    <source>
        <dbReference type="PROSITE" id="PS50178"/>
    </source>
</evidence>
<keyword evidence="3" id="KW-0862">Zinc</keyword>
<evidence type="ECO:0000256" key="3">
    <source>
        <dbReference type="ARBA" id="ARBA00022833"/>
    </source>
</evidence>
<dbReference type="PROSITE" id="PS50916">
    <property type="entry name" value="RABBD"/>
    <property type="match status" value="1"/>
</dbReference>
<feature type="domain" description="RabBD" evidence="7">
    <location>
        <begin position="63"/>
        <end position="187"/>
    </location>
</feature>
<evidence type="ECO:0000313" key="9">
    <source>
        <dbReference type="Proteomes" id="UP000000305"/>
    </source>
</evidence>
<protein>
    <recommendedName>
        <fullName evidence="10">RabBD domain-containing protein</fullName>
    </recommendedName>
</protein>
<gene>
    <name evidence="8" type="primary">Rphl</name>
    <name evidence="8" type="ORF">DAPPUDRAFT_442633</name>
</gene>
<evidence type="ECO:0000256" key="2">
    <source>
        <dbReference type="ARBA" id="ARBA00022771"/>
    </source>
</evidence>
<dbReference type="InterPro" id="IPR011011">
    <property type="entry name" value="Znf_FYVE_PHD"/>
</dbReference>
<dbReference type="InterPro" id="IPR041282">
    <property type="entry name" value="FYVE_2"/>
</dbReference>
<dbReference type="eggNOG" id="KOG1013">
    <property type="taxonomic scope" value="Eukaryota"/>
</dbReference>
<evidence type="ECO:0000259" key="7">
    <source>
        <dbReference type="PROSITE" id="PS50916"/>
    </source>
</evidence>
<keyword evidence="9" id="KW-1185">Reference proteome</keyword>
<feature type="region of interest" description="Disordered" evidence="5">
    <location>
        <begin position="32"/>
        <end position="69"/>
    </location>
</feature>
<keyword evidence="2 4" id="KW-0863">Zinc-finger</keyword>
<dbReference type="PROSITE" id="PS50178">
    <property type="entry name" value="ZF_FYVE"/>
    <property type="match status" value="1"/>
</dbReference>
<feature type="compositionally biased region" description="Polar residues" evidence="5">
    <location>
        <begin position="39"/>
        <end position="68"/>
    </location>
</feature>
<dbReference type="InterPro" id="IPR013083">
    <property type="entry name" value="Znf_RING/FYVE/PHD"/>
</dbReference>
<evidence type="ECO:0000313" key="8">
    <source>
        <dbReference type="EMBL" id="EFX85491.1"/>
    </source>
</evidence>
<dbReference type="PANTHER" id="PTHR45729:SF6">
    <property type="entry name" value="RABPHILIN, ISOFORM A"/>
    <property type="match status" value="1"/>
</dbReference>
<proteinExistence type="predicted"/>
<dbReference type="InterPro" id="IPR043566">
    <property type="entry name" value="Rabphilin/DOC2/Noc2"/>
</dbReference>
<dbReference type="OrthoDB" id="270970at2759"/>
<evidence type="ECO:0000256" key="1">
    <source>
        <dbReference type="ARBA" id="ARBA00022723"/>
    </source>
</evidence>
<dbReference type="InterPro" id="IPR017455">
    <property type="entry name" value="Znf_FYVE-rel"/>
</dbReference>
<dbReference type="InParanoid" id="E9G4V6"/>
<organism evidence="8 9">
    <name type="scientific">Daphnia pulex</name>
    <name type="common">Water flea</name>
    <dbReference type="NCBI Taxonomy" id="6669"/>
    <lineage>
        <taxon>Eukaryota</taxon>
        <taxon>Metazoa</taxon>
        <taxon>Ecdysozoa</taxon>
        <taxon>Arthropoda</taxon>
        <taxon>Crustacea</taxon>
        <taxon>Branchiopoda</taxon>
        <taxon>Diplostraca</taxon>
        <taxon>Cladocera</taxon>
        <taxon>Anomopoda</taxon>
        <taxon>Daphniidae</taxon>
        <taxon>Daphnia</taxon>
    </lineage>
</organism>
<accession>E9G4V6</accession>
<dbReference type="SUPFAM" id="SSF57903">
    <property type="entry name" value="FYVE/PHD zinc finger"/>
    <property type="match status" value="1"/>
</dbReference>